<dbReference type="Pfam" id="PF13489">
    <property type="entry name" value="Methyltransf_23"/>
    <property type="match status" value="1"/>
</dbReference>
<dbReference type="Proteomes" id="UP000294664">
    <property type="component" value="Unassembled WGS sequence"/>
</dbReference>
<evidence type="ECO:0000256" key="2">
    <source>
        <dbReference type="ARBA" id="ARBA00022679"/>
    </source>
</evidence>
<protein>
    <submittedName>
        <fullName evidence="6">Methyltransferase family protein</fullName>
    </submittedName>
</protein>
<dbReference type="SUPFAM" id="SSF53756">
    <property type="entry name" value="UDP-Glycosyltransferase/glycogen phosphorylase"/>
    <property type="match status" value="1"/>
</dbReference>
<dbReference type="InterPro" id="IPR007739">
    <property type="entry name" value="RgpF"/>
</dbReference>
<proteinExistence type="predicted"/>
<dbReference type="GO" id="GO:0032259">
    <property type="term" value="P:methylation"/>
    <property type="evidence" value="ECO:0007669"/>
    <property type="project" value="UniProtKB-KW"/>
</dbReference>
<comment type="caution">
    <text evidence="6">The sequence shown here is derived from an EMBL/GenBank/DDBJ whole genome shotgun (WGS) entry which is preliminary data.</text>
</comment>
<dbReference type="EMBL" id="SMAI01000006">
    <property type="protein sequence ID" value="TCT04734.1"/>
    <property type="molecule type" value="Genomic_DNA"/>
</dbReference>
<evidence type="ECO:0000259" key="5">
    <source>
        <dbReference type="Pfam" id="PF00534"/>
    </source>
</evidence>
<accession>A0A4R3LVY2</accession>
<evidence type="ECO:0000313" key="7">
    <source>
        <dbReference type="Proteomes" id="UP000294664"/>
    </source>
</evidence>
<dbReference type="PANTHER" id="PTHR12526:SF629">
    <property type="entry name" value="TEICHURONIC ACID BIOSYNTHESIS GLYCOSYLTRANSFERASE TUAH-RELATED"/>
    <property type="match status" value="1"/>
</dbReference>
<keyword evidence="1" id="KW-0328">Glycosyltransferase</keyword>
<dbReference type="InterPro" id="IPR001296">
    <property type="entry name" value="Glyco_trans_1"/>
</dbReference>
<evidence type="ECO:0000256" key="3">
    <source>
        <dbReference type="SAM" id="Coils"/>
    </source>
</evidence>
<organism evidence="6 7">
    <name type="scientific">Aquabacter spiritensis</name>
    <dbReference type="NCBI Taxonomy" id="933073"/>
    <lineage>
        <taxon>Bacteria</taxon>
        <taxon>Pseudomonadati</taxon>
        <taxon>Pseudomonadota</taxon>
        <taxon>Alphaproteobacteria</taxon>
        <taxon>Hyphomicrobiales</taxon>
        <taxon>Xanthobacteraceae</taxon>
        <taxon>Aquabacter</taxon>
    </lineage>
</organism>
<gene>
    <name evidence="6" type="ORF">EDC64_106166</name>
</gene>
<feature type="coiled-coil region" evidence="3">
    <location>
        <begin position="292"/>
        <end position="319"/>
    </location>
</feature>
<dbReference type="SUPFAM" id="SSF53335">
    <property type="entry name" value="S-adenosyl-L-methionine-dependent methyltransferases"/>
    <property type="match status" value="1"/>
</dbReference>
<evidence type="ECO:0000313" key="6">
    <source>
        <dbReference type="EMBL" id="TCT04734.1"/>
    </source>
</evidence>
<dbReference type="OrthoDB" id="7220105at2"/>
<feature type="domain" description="Glycosyl transferase family 1" evidence="5">
    <location>
        <begin position="1072"/>
        <end position="1239"/>
    </location>
</feature>
<dbReference type="Gene3D" id="3.40.50.2000">
    <property type="entry name" value="Glycogen Phosphorylase B"/>
    <property type="match status" value="1"/>
</dbReference>
<dbReference type="InterPro" id="IPR029063">
    <property type="entry name" value="SAM-dependent_MTases_sf"/>
</dbReference>
<reference evidence="6 7" key="1">
    <citation type="submission" date="2019-03" db="EMBL/GenBank/DDBJ databases">
        <title>Genomic Encyclopedia of Type Strains, Phase IV (KMG-IV): sequencing the most valuable type-strain genomes for metagenomic binning, comparative biology and taxonomic classification.</title>
        <authorList>
            <person name="Goeker M."/>
        </authorList>
    </citation>
    <scope>NUCLEOTIDE SEQUENCE [LARGE SCALE GENOMIC DNA]</scope>
    <source>
        <strain evidence="6 7">DSM 9035</strain>
    </source>
</reference>
<dbReference type="GO" id="GO:0016757">
    <property type="term" value="F:glycosyltransferase activity"/>
    <property type="evidence" value="ECO:0007669"/>
    <property type="project" value="UniProtKB-KW"/>
</dbReference>
<dbReference type="GO" id="GO:0008168">
    <property type="term" value="F:methyltransferase activity"/>
    <property type="evidence" value="ECO:0007669"/>
    <property type="project" value="UniProtKB-KW"/>
</dbReference>
<dbReference type="PANTHER" id="PTHR12526">
    <property type="entry name" value="GLYCOSYLTRANSFERASE"/>
    <property type="match status" value="1"/>
</dbReference>
<keyword evidence="3" id="KW-0175">Coiled coil</keyword>
<keyword evidence="6" id="KW-0489">Methyltransferase</keyword>
<name>A0A4R3LVY2_9HYPH</name>
<keyword evidence="7" id="KW-1185">Reference proteome</keyword>
<dbReference type="RefSeq" id="WP_132031503.1">
    <property type="nucleotide sequence ID" value="NZ_SMAI01000006.1"/>
</dbReference>
<sequence>MGETGYDEEYFRSHCGLPYHREEPHWLKFFGEVANRIDDLFAPRTVFDAGCAIGLLVETLRARGIEAFGRDFSSYAIGQVPVGLQPFCTCGSIADPIEGTFDLVTCIEVLEHMSPEEGRRAVENMCRIAPRILFSSSPTDFTESTHINVQPPIYWMQLFAEQGFGPKADFDGSFLTPWAIVFERRPVPPDSIELEAQARLSLTRIRLADQKAKEDTARGVLIGGFQSTINDLQARLLAEQTACAAAREAHAAAHAAMAQQSASLTAALADPLARIETLGQQLNTVVGGETALTDLRERLRAAEAAHAQALQALHLAEKNLIESKAETRDLMTRLTTHQERRALFRFPKRTRTDGKNPDPAPPSLSPEETEAETSGLFDTPWYLDRYPDIPRDQHAAVRHFFEFGAAEGRDPNRHFSTRWYVAAHPEVAASGLNPLTHYIRLGSRAGFKPSEDFDPAWYRRTYPDIVKAELEPLTHYLHHGEAEGRRRHATDRSRDVADAMLAMVKAPSPARERVLFVTHAPGGQIKPHLRPYLDALRECGLAVTLIIVAEPTDDVDPSALLDLVDGLFVRENGGFDFAAWAHVARQIDMSGVQLLCLANDSMVGPFSVEAMRRVMDRVRASDADLIGLTDNYEFRHHLQSYFLVAKNRGVDKLTAFLGSVRWLETKQEVIMSYELETLDAFTAAGLTGEALFPSRSEVNRTTNEWRALIEEGFPFIKMIVLQSLDAEQRRSVLSEQGYDPTFAEASIALFPKRPSSTPPSNDDRDELLAINAALRGQIESALVHADHAAARITALEHEVSRNRKRPWRLVRSKLKYPLYRWLATFSPPLSASRAAIYADRAARHDPHRAEFGPSVATALLPPPRPAQAARIYPGRKKPDPTRGNVLVVSHQASRTGAPILALNIGERLSSRYNIFFLCLTGGDLIDDFCAVSAAVVDANLHSMESAHYEQLIQRLVTKERFAFAVVNSVESHAVLRPLHENGVPSVALLHEFASYTGKKSAFPEALRWAAETVFSTRLTLDNAFDNNLMDFTPRLHVLPQGKCNPPEQTVSEASRSAEKARLREVLAPLPAARKRFQVLGAGTVEIRKGVDLFIETATRVLASPGSDHIHFVWIGAGYAPDRDYAYSVYLRDQIQRAGIEHRVTMLPATSEIGFVYEFTDVLLLPSRLDPLPNVGIDALCLGIPVLCFKEATGIADLLTSAGLEDTCVADYIDTADIAGKLLALASSETLYQSVSERTKAYADKSVDLDGYVARLEALALNATRRAAGKAVDAAEIVRSGHFRADFFEAADRTASPPSEIVGDYFESLNWVGAARKPEPGFNPFIYADTPASGYDGLTDAYADFLRKGRPPGPWKVPVLEGGGEFDSPSAASVKAALHIHAYFTDRLPEISERLSLNQSHPDLFISVDEATPTDKVRNVFKSYRGRVVVRPTQNIGRDIAPFLTAFGPELVRDYEVIGHIHVKKSSRLGSVAFVEAWSDFLLENMLGGARGGPMLDRILGRFEQDAKTGLIYPDDPHIFGWTRNLRKAERIARTMGHATLPRMINFPIGTMFWIRAAALKPFIDLGLDWADYPREPLPDDGTDLHALERLFGVVPMLAGWQTTVTNIRGVTR</sequence>
<evidence type="ECO:0000256" key="1">
    <source>
        <dbReference type="ARBA" id="ARBA00022676"/>
    </source>
</evidence>
<dbReference type="Pfam" id="PF00534">
    <property type="entry name" value="Glycos_transf_1"/>
    <property type="match status" value="1"/>
</dbReference>
<dbReference type="Gene3D" id="3.40.50.150">
    <property type="entry name" value="Vaccinia Virus protein VP39"/>
    <property type="match status" value="1"/>
</dbReference>
<feature type="region of interest" description="Disordered" evidence="4">
    <location>
        <begin position="341"/>
        <end position="371"/>
    </location>
</feature>
<keyword evidence="2 6" id="KW-0808">Transferase</keyword>
<dbReference type="Pfam" id="PF05045">
    <property type="entry name" value="RgpF"/>
    <property type="match status" value="2"/>
</dbReference>
<evidence type="ECO:0000256" key="4">
    <source>
        <dbReference type="SAM" id="MobiDB-lite"/>
    </source>
</evidence>